<comment type="caution">
    <text evidence="5">The sequence shown here is derived from an EMBL/GenBank/DDBJ whole genome shotgun (WGS) entry which is preliminary data.</text>
</comment>
<dbReference type="InterPro" id="IPR028349">
    <property type="entry name" value="PafC-like"/>
</dbReference>
<dbReference type="Gene3D" id="1.10.10.10">
    <property type="entry name" value="Winged helix-like DNA-binding domain superfamily/Winged helix DNA-binding domain"/>
    <property type="match status" value="1"/>
</dbReference>
<keyword evidence="3" id="KW-0804">Transcription</keyword>
<organism evidence="5 6">
    <name type="scientific">Nocardioides mangrovicus</name>
    <dbReference type="NCBI Taxonomy" id="2478913"/>
    <lineage>
        <taxon>Bacteria</taxon>
        <taxon>Bacillati</taxon>
        <taxon>Actinomycetota</taxon>
        <taxon>Actinomycetes</taxon>
        <taxon>Propionibacteriales</taxon>
        <taxon>Nocardioidaceae</taxon>
        <taxon>Nocardioides</taxon>
    </lineage>
</organism>
<dbReference type="InterPro" id="IPR051534">
    <property type="entry name" value="CBASS_pafABC_assoc_protein"/>
</dbReference>
<dbReference type="PIRSF" id="PIRSF016838">
    <property type="entry name" value="PafC"/>
    <property type="match status" value="1"/>
</dbReference>
<evidence type="ECO:0000256" key="1">
    <source>
        <dbReference type="ARBA" id="ARBA00023015"/>
    </source>
</evidence>
<dbReference type="Proteomes" id="UP000281708">
    <property type="component" value="Unassembled WGS sequence"/>
</dbReference>
<dbReference type="InterPro" id="IPR036388">
    <property type="entry name" value="WH-like_DNA-bd_sf"/>
</dbReference>
<dbReference type="AlphaFoldDB" id="A0A3L8P427"/>
<evidence type="ECO:0000256" key="2">
    <source>
        <dbReference type="ARBA" id="ARBA00023125"/>
    </source>
</evidence>
<dbReference type="InterPro" id="IPR057727">
    <property type="entry name" value="WCX_dom"/>
</dbReference>
<dbReference type="EMBL" id="RDBE01000006">
    <property type="protein sequence ID" value="RLV49814.1"/>
    <property type="molecule type" value="Genomic_DNA"/>
</dbReference>
<dbReference type="Pfam" id="PF08279">
    <property type="entry name" value="HTH_11"/>
    <property type="match status" value="1"/>
</dbReference>
<dbReference type="PROSITE" id="PS51000">
    <property type="entry name" value="HTH_DEOR_2"/>
    <property type="match status" value="1"/>
</dbReference>
<dbReference type="OrthoDB" id="8555652at2"/>
<evidence type="ECO:0000256" key="3">
    <source>
        <dbReference type="ARBA" id="ARBA00023163"/>
    </source>
</evidence>
<keyword evidence="1" id="KW-0805">Transcription regulation</keyword>
<dbReference type="RefSeq" id="WP_121805579.1">
    <property type="nucleotide sequence ID" value="NZ_RDBE01000006.1"/>
</dbReference>
<dbReference type="PANTHER" id="PTHR34580:SF3">
    <property type="entry name" value="PROTEIN PAFB"/>
    <property type="match status" value="1"/>
</dbReference>
<dbReference type="Pfam" id="PF13280">
    <property type="entry name" value="WYL"/>
    <property type="match status" value="1"/>
</dbReference>
<dbReference type="Pfam" id="PF25583">
    <property type="entry name" value="WCX"/>
    <property type="match status" value="1"/>
</dbReference>
<gene>
    <name evidence="5" type="ORF">D9V37_07945</name>
</gene>
<dbReference type="PROSITE" id="PS00894">
    <property type="entry name" value="HTH_DEOR_1"/>
    <property type="match status" value="1"/>
</dbReference>
<dbReference type="InterPro" id="IPR013196">
    <property type="entry name" value="HTH_11"/>
</dbReference>
<dbReference type="InterPro" id="IPR026881">
    <property type="entry name" value="WYL_dom"/>
</dbReference>
<keyword evidence="6" id="KW-1185">Reference proteome</keyword>
<evidence type="ECO:0000259" key="4">
    <source>
        <dbReference type="PROSITE" id="PS51000"/>
    </source>
</evidence>
<dbReference type="InterPro" id="IPR036390">
    <property type="entry name" value="WH_DNA-bd_sf"/>
</dbReference>
<dbReference type="PANTHER" id="PTHR34580">
    <property type="match status" value="1"/>
</dbReference>
<proteinExistence type="predicted"/>
<dbReference type="InterPro" id="IPR001034">
    <property type="entry name" value="DeoR_HTH"/>
</dbReference>
<accession>A0A3L8P427</accession>
<dbReference type="InterPro" id="IPR018356">
    <property type="entry name" value="Tscrpt_reg_HTH_DeoR_CS"/>
</dbReference>
<dbReference type="GO" id="GO:0003677">
    <property type="term" value="F:DNA binding"/>
    <property type="evidence" value="ECO:0007669"/>
    <property type="project" value="UniProtKB-KW"/>
</dbReference>
<dbReference type="GO" id="GO:0003700">
    <property type="term" value="F:DNA-binding transcription factor activity"/>
    <property type="evidence" value="ECO:0007669"/>
    <property type="project" value="InterPro"/>
</dbReference>
<sequence>MSQTTTSGRLLTLLSLLQTPREWPGPELAERLGVSQRTIRNDVERLRGLGYPVHASRGSVGGYRLAAGAAMPPLLLEDDEAVAVAVSLATTSGSGMDGIQETSLRALTKLMQVLPKRLAGRVDALAAHTVRVGPKRGGSDVDGQLLALLAGTARDREVLRFGYADHAGAGTERRVEPYRLVSMGRRWYLVAFDVERDDWRTFRVDRMSEARSVGHRFRLRELPAEDIADYVARKTRQVQMKVTGRVVVHLPAERVEQRFGWWAEGAVEPLAEDRCRVTIGGRTPADVASWLGVLDADFEVEDSPELARAVRAVADRYGRAVPEDLS</sequence>
<dbReference type="SUPFAM" id="SSF46785">
    <property type="entry name" value="Winged helix' DNA-binding domain"/>
    <property type="match status" value="1"/>
</dbReference>
<reference evidence="5 6" key="1">
    <citation type="submission" date="2018-10" db="EMBL/GenBank/DDBJ databases">
        <title>Marmoricola sp. 4Q3S-7 whole genome shotgun sequence.</title>
        <authorList>
            <person name="Li F."/>
        </authorList>
    </citation>
    <scope>NUCLEOTIDE SEQUENCE [LARGE SCALE GENOMIC DNA]</scope>
    <source>
        <strain evidence="5 6">4Q3S-7</strain>
    </source>
</reference>
<evidence type="ECO:0000313" key="5">
    <source>
        <dbReference type="EMBL" id="RLV49814.1"/>
    </source>
</evidence>
<dbReference type="PROSITE" id="PS52050">
    <property type="entry name" value="WYL"/>
    <property type="match status" value="1"/>
</dbReference>
<protein>
    <submittedName>
        <fullName evidence="5">YafY family transcriptional regulator</fullName>
    </submittedName>
</protein>
<feature type="domain" description="HTH deoR-type" evidence="4">
    <location>
        <begin position="6"/>
        <end position="61"/>
    </location>
</feature>
<name>A0A3L8P427_9ACTN</name>
<keyword evidence="2" id="KW-0238">DNA-binding</keyword>
<evidence type="ECO:0000313" key="6">
    <source>
        <dbReference type="Proteomes" id="UP000281708"/>
    </source>
</evidence>